<evidence type="ECO:0000256" key="1">
    <source>
        <dbReference type="SAM" id="MobiDB-lite"/>
    </source>
</evidence>
<feature type="region of interest" description="Disordered" evidence="1">
    <location>
        <begin position="12"/>
        <end position="34"/>
    </location>
</feature>
<dbReference type="Proteomes" id="UP001141434">
    <property type="component" value="Unassembled WGS sequence"/>
</dbReference>
<dbReference type="EMBL" id="JAPMSZ010000009">
    <property type="protein sequence ID" value="KAJ5091740.1"/>
    <property type="molecule type" value="Genomic_DNA"/>
</dbReference>
<keyword evidence="3" id="KW-1185">Reference proteome</keyword>
<dbReference type="AlphaFoldDB" id="A0A9W9K3S6"/>
<reference evidence="2" key="1">
    <citation type="submission" date="2022-11" db="EMBL/GenBank/DDBJ databases">
        <authorList>
            <person name="Petersen C."/>
        </authorList>
    </citation>
    <scope>NUCLEOTIDE SEQUENCE</scope>
    <source>
        <strain evidence="2">IBT 34128</strain>
    </source>
</reference>
<comment type="caution">
    <text evidence="2">The sequence shown here is derived from an EMBL/GenBank/DDBJ whole genome shotgun (WGS) entry which is preliminary data.</text>
</comment>
<proteinExistence type="predicted"/>
<name>A0A9W9K3S6_9EURO</name>
<protein>
    <submittedName>
        <fullName evidence="2">Uncharacterized protein</fullName>
    </submittedName>
</protein>
<gene>
    <name evidence="2" type="ORF">NUU61_006610</name>
</gene>
<accession>A0A9W9K3S6</accession>
<evidence type="ECO:0000313" key="2">
    <source>
        <dbReference type="EMBL" id="KAJ5091740.1"/>
    </source>
</evidence>
<evidence type="ECO:0000313" key="3">
    <source>
        <dbReference type="Proteomes" id="UP001141434"/>
    </source>
</evidence>
<reference evidence="2" key="2">
    <citation type="journal article" date="2023" name="IMA Fungus">
        <title>Comparative genomic study of the Penicillium genus elucidates a diverse pangenome and 15 lateral gene transfer events.</title>
        <authorList>
            <person name="Petersen C."/>
            <person name="Sorensen T."/>
            <person name="Nielsen M.R."/>
            <person name="Sondergaard T.E."/>
            <person name="Sorensen J.L."/>
            <person name="Fitzpatrick D.A."/>
            <person name="Frisvad J.C."/>
            <person name="Nielsen K.L."/>
        </authorList>
    </citation>
    <scope>NUCLEOTIDE SEQUENCE</scope>
    <source>
        <strain evidence="2">IBT 34128</strain>
    </source>
</reference>
<organism evidence="2 3">
    <name type="scientific">Penicillium alfredii</name>
    <dbReference type="NCBI Taxonomy" id="1506179"/>
    <lineage>
        <taxon>Eukaryota</taxon>
        <taxon>Fungi</taxon>
        <taxon>Dikarya</taxon>
        <taxon>Ascomycota</taxon>
        <taxon>Pezizomycotina</taxon>
        <taxon>Eurotiomycetes</taxon>
        <taxon>Eurotiomycetidae</taxon>
        <taxon>Eurotiales</taxon>
        <taxon>Aspergillaceae</taxon>
        <taxon>Penicillium</taxon>
    </lineage>
</organism>
<dbReference type="RefSeq" id="XP_056509937.1">
    <property type="nucleotide sequence ID" value="XM_056657137.1"/>
</dbReference>
<sequence length="89" mass="9202">MGSLAVAFLPRQLPAHPLTAPSPRKRPRRDVGSNARIDVANGGPQSFDFLSSLPSTCAVGSPPSDAQCGGPIVDLLPAPSDPLFENPLS</sequence>
<dbReference type="GeneID" id="81396306"/>